<feature type="signal peptide" evidence="2">
    <location>
        <begin position="1"/>
        <end position="25"/>
    </location>
</feature>
<dbReference type="Pfam" id="PF04264">
    <property type="entry name" value="YceI"/>
    <property type="match status" value="1"/>
</dbReference>
<evidence type="ECO:0000313" key="4">
    <source>
        <dbReference type="EMBL" id="CAG7604887.1"/>
    </source>
</evidence>
<dbReference type="InterPro" id="IPR007372">
    <property type="entry name" value="Lipid/polyisoprenoid-bd_YceI"/>
</dbReference>
<sequence>MTRRAKIAFIVVASVLAIGATAAFAGPVIYRDFIAPPAADIPELTIDDSALDPESGGGSAEEPDADGFSGTWAVEDGSEAGYRVDEVLNGTDVTVTGRTSQLSGTVTIDGLAVTAASIEVDVASIATDNGSRDDYFTTQAMRTGEHPTATFELTEPAAVDSAPAAGDVIELDLEGELTLAGVTQSVTFPVQLQADGDTAQVVGRIAITFADYGVEAPSLGFVKVEPEGYVEFDLSLARQG</sequence>
<organism evidence="4 5">
    <name type="scientific">Leucobacter soli</name>
    <dbReference type="NCBI Taxonomy" id="2812850"/>
    <lineage>
        <taxon>Bacteria</taxon>
        <taxon>Bacillati</taxon>
        <taxon>Actinomycetota</taxon>
        <taxon>Actinomycetes</taxon>
        <taxon>Micrococcales</taxon>
        <taxon>Microbacteriaceae</taxon>
        <taxon>Leucobacter</taxon>
    </lineage>
</organism>
<dbReference type="EMBL" id="CAJVAP010000007">
    <property type="protein sequence ID" value="CAG7604887.1"/>
    <property type="molecule type" value="Genomic_DNA"/>
</dbReference>
<name>A0A916JW12_9MICO</name>
<feature type="chain" id="PRO_5037587644" description="Lipid/polyisoprenoid-binding YceI-like domain-containing protein" evidence="2">
    <location>
        <begin position="26"/>
        <end position="240"/>
    </location>
</feature>
<protein>
    <recommendedName>
        <fullName evidence="3">Lipid/polyisoprenoid-binding YceI-like domain-containing protein</fullName>
    </recommendedName>
</protein>
<keyword evidence="2" id="KW-0732">Signal</keyword>
<dbReference type="PANTHER" id="PTHR34406">
    <property type="entry name" value="PROTEIN YCEI"/>
    <property type="match status" value="1"/>
</dbReference>
<comment type="caution">
    <text evidence="4">The sequence shown here is derived from an EMBL/GenBank/DDBJ whole genome shotgun (WGS) entry which is preliminary data.</text>
</comment>
<accession>A0A916JW12</accession>
<feature type="domain" description="Lipid/polyisoprenoid-binding YceI-like" evidence="3">
    <location>
        <begin position="71"/>
        <end position="237"/>
    </location>
</feature>
<dbReference type="Proteomes" id="UP000693892">
    <property type="component" value="Unassembled WGS sequence"/>
</dbReference>
<feature type="region of interest" description="Disordered" evidence="1">
    <location>
        <begin position="47"/>
        <end position="71"/>
    </location>
</feature>
<evidence type="ECO:0000259" key="3">
    <source>
        <dbReference type="SMART" id="SM00867"/>
    </source>
</evidence>
<gene>
    <name evidence="4" type="ORF">LEUCIP111803_00774</name>
</gene>
<reference evidence="4" key="1">
    <citation type="submission" date="2021-06" db="EMBL/GenBank/DDBJ databases">
        <authorList>
            <person name="Criscuolo A."/>
        </authorList>
    </citation>
    <scope>NUCLEOTIDE SEQUENCE</scope>
    <source>
        <strain evidence="4">CIP111803</strain>
    </source>
</reference>
<evidence type="ECO:0000313" key="5">
    <source>
        <dbReference type="Proteomes" id="UP000693892"/>
    </source>
</evidence>
<dbReference type="AlphaFoldDB" id="A0A916JW12"/>
<proteinExistence type="predicted"/>
<evidence type="ECO:0000256" key="2">
    <source>
        <dbReference type="SAM" id="SignalP"/>
    </source>
</evidence>
<evidence type="ECO:0000256" key="1">
    <source>
        <dbReference type="SAM" id="MobiDB-lite"/>
    </source>
</evidence>
<dbReference type="RefSeq" id="WP_218114403.1">
    <property type="nucleotide sequence ID" value="NZ_CAJVAP010000007.1"/>
</dbReference>
<dbReference type="SMART" id="SM00867">
    <property type="entry name" value="YceI"/>
    <property type="match status" value="1"/>
</dbReference>
<keyword evidence="5" id="KW-1185">Reference proteome</keyword>
<dbReference type="PANTHER" id="PTHR34406:SF1">
    <property type="entry name" value="PROTEIN YCEI"/>
    <property type="match status" value="1"/>
</dbReference>